<dbReference type="Proteomes" id="UP001595724">
    <property type="component" value="Unassembled WGS sequence"/>
</dbReference>
<evidence type="ECO:0000313" key="3">
    <source>
        <dbReference type="EMBL" id="MFC3659149.1"/>
    </source>
</evidence>
<dbReference type="InterPro" id="IPR036424">
    <property type="entry name" value="UPP_synth-like_sf"/>
</dbReference>
<evidence type="ECO:0000256" key="1">
    <source>
        <dbReference type="ARBA" id="ARBA00022679"/>
    </source>
</evidence>
<dbReference type="EC" id="2.5.1.31" evidence="2"/>
<comment type="cofactor">
    <cofactor evidence="2">
        <name>Mg(2+)</name>
        <dbReference type="ChEBI" id="CHEBI:18420"/>
    </cofactor>
    <text evidence="2">Binds 2 magnesium ions per subunit.</text>
</comment>
<accession>A0ABV7USC6</accession>
<gene>
    <name evidence="2 3" type="primary">uppS</name>
    <name evidence="3" type="ORF">ACFOM9_03520</name>
</gene>
<feature type="active site" evidence="2">
    <location>
        <position position="12"/>
    </location>
</feature>
<comment type="similarity">
    <text evidence="2">Belongs to the UPP synthase family.</text>
</comment>
<keyword evidence="1 2" id="KW-0808">Transferase</keyword>
<feature type="binding site" evidence="2">
    <location>
        <position position="17"/>
    </location>
    <ligand>
        <name>substrate</name>
    </ligand>
</feature>
<proteinExistence type="inferred from homology"/>
<feature type="binding site" evidence="2">
    <location>
        <position position="180"/>
    </location>
    <ligand>
        <name>substrate</name>
    </ligand>
</feature>
<feature type="binding site" evidence="2">
    <location>
        <position position="12"/>
    </location>
    <ligand>
        <name>Mg(2+)</name>
        <dbReference type="ChEBI" id="CHEBI:18420"/>
    </ligand>
</feature>
<feature type="binding site" evidence="2">
    <location>
        <begin position="57"/>
        <end position="59"/>
    </location>
    <ligand>
        <name>substrate</name>
    </ligand>
</feature>
<feature type="active site" description="Proton acceptor" evidence="2">
    <location>
        <position position="60"/>
    </location>
</feature>
<feature type="binding site" evidence="2">
    <location>
        <position position="63"/>
    </location>
    <ligand>
        <name>substrate</name>
    </ligand>
</feature>
<dbReference type="SUPFAM" id="SSF64005">
    <property type="entry name" value="Undecaprenyl diphosphate synthase"/>
    <property type="match status" value="1"/>
</dbReference>
<dbReference type="GO" id="GO:0016740">
    <property type="term" value="F:transferase activity"/>
    <property type="evidence" value="ECO:0007669"/>
    <property type="project" value="UniProtKB-KW"/>
</dbReference>
<reference evidence="4" key="1">
    <citation type="journal article" date="2019" name="Int. J. Syst. Evol. Microbiol.">
        <title>The Global Catalogue of Microorganisms (GCM) 10K type strain sequencing project: providing services to taxonomists for standard genome sequencing and annotation.</title>
        <authorList>
            <consortium name="The Broad Institute Genomics Platform"/>
            <consortium name="The Broad Institute Genome Sequencing Center for Infectious Disease"/>
            <person name="Wu L."/>
            <person name="Ma J."/>
        </authorList>
    </citation>
    <scope>NUCLEOTIDE SEQUENCE [LARGE SCALE GENOMIC DNA]</scope>
    <source>
        <strain evidence="4">KCTC 42211</strain>
    </source>
</reference>
<keyword evidence="2" id="KW-0460">Magnesium</keyword>
<keyword evidence="4" id="KW-1185">Reference proteome</keyword>
<keyword evidence="2" id="KW-0573">Peptidoglycan synthesis</keyword>
<protein>
    <recommendedName>
        <fullName evidence="2">Ditrans,polycis-undecaprenyl-diphosphate synthase ((2E,6E)-farnesyl-diphosphate specific)</fullName>
        <ecNumber evidence="2">2.5.1.31</ecNumber>
    </recommendedName>
    <alternativeName>
        <fullName evidence="2">Ditrans,polycis-undecaprenylcistransferase</fullName>
    </alternativeName>
    <alternativeName>
        <fullName evidence="2">Undecaprenyl diphosphate synthase</fullName>
        <shortName evidence="2">UDS</shortName>
    </alternativeName>
    <alternativeName>
        <fullName evidence="2">Undecaprenyl pyrophosphate synthase</fullName>
        <shortName evidence="2">UPP synthase</shortName>
    </alternativeName>
</protein>
<evidence type="ECO:0000313" key="4">
    <source>
        <dbReference type="Proteomes" id="UP001595724"/>
    </source>
</evidence>
<name>A0ABV7USC6_9GAMM</name>
<dbReference type="HAMAP" id="MF_01139">
    <property type="entry name" value="ISPT"/>
    <property type="match status" value="1"/>
</dbReference>
<dbReference type="CDD" id="cd00475">
    <property type="entry name" value="Cis_IPPS"/>
    <property type="match status" value="1"/>
</dbReference>
<dbReference type="Pfam" id="PF01255">
    <property type="entry name" value="Prenyltransf"/>
    <property type="match status" value="1"/>
</dbReference>
<comment type="function">
    <text evidence="2">Catalyzes the sequential condensation of isopentenyl diphosphate (IPP) with (2E,6E)-farnesyl diphosphate (E,E-FPP) to yield (2Z,6Z,10Z,14Z,18Z,22Z,26Z,30Z,34E,38E)-undecaprenyl diphosphate (di-trans,octa-cis-UPP). UPP is the precursor of glycosyl carrier lipid in the biosynthesis of bacterial cell wall polysaccharide components such as peptidoglycan and lipopolysaccharide.</text>
</comment>
<dbReference type="PANTHER" id="PTHR10291:SF0">
    <property type="entry name" value="DEHYDRODOLICHYL DIPHOSPHATE SYNTHASE 2"/>
    <property type="match status" value="1"/>
</dbReference>
<feature type="binding site" evidence="2">
    <location>
        <begin position="13"/>
        <end position="16"/>
    </location>
    <ligand>
        <name>substrate</name>
    </ligand>
</feature>
<dbReference type="PANTHER" id="PTHR10291">
    <property type="entry name" value="DEHYDRODOLICHYL DIPHOSPHATE SYNTHASE FAMILY MEMBER"/>
    <property type="match status" value="1"/>
</dbReference>
<organism evidence="3 4">
    <name type="scientific">Luteimonas notoginsengisoli</name>
    <dbReference type="NCBI Taxonomy" id="1578200"/>
    <lineage>
        <taxon>Bacteria</taxon>
        <taxon>Pseudomonadati</taxon>
        <taxon>Pseudomonadota</taxon>
        <taxon>Gammaproteobacteria</taxon>
        <taxon>Lysobacterales</taxon>
        <taxon>Lysobacteraceae</taxon>
        <taxon>Luteimonas</taxon>
    </lineage>
</organism>
<dbReference type="NCBIfam" id="TIGR00055">
    <property type="entry name" value="uppS"/>
    <property type="match status" value="1"/>
</dbReference>
<dbReference type="PROSITE" id="PS01066">
    <property type="entry name" value="UPP_SYNTHASE"/>
    <property type="match status" value="1"/>
</dbReference>
<dbReference type="RefSeq" id="WP_386706221.1">
    <property type="nucleotide sequence ID" value="NZ_JBHRYF010000001.1"/>
</dbReference>
<dbReference type="InterPro" id="IPR018520">
    <property type="entry name" value="UPP_synth-like_CS"/>
</dbReference>
<feature type="binding site" evidence="2">
    <location>
        <position position="25"/>
    </location>
    <ligand>
        <name>substrate</name>
    </ligand>
</feature>
<feature type="binding site" evidence="2">
    <location>
        <position position="29"/>
    </location>
    <ligand>
        <name>substrate</name>
    </ligand>
</feature>
<keyword evidence="2" id="KW-0133">Cell shape</keyword>
<feature type="binding site" evidence="2">
    <location>
        <position position="199"/>
    </location>
    <ligand>
        <name>Mg(2+)</name>
        <dbReference type="ChEBI" id="CHEBI:18420"/>
    </ligand>
</feature>
<evidence type="ECO:0000256" key="2">
    <source>
        <dbReference type="HAMAP-Rule" id="MF_01139"/>
    </source>
</evidence>
<sequence>MTIPRHLAVIMDGNGRWAARRRRPRIIGHRAGARAVNLCIDFCLERGIAALTLFAFSSENWGRPEEEVGALMKLFLNALEREVVELHRRGVRVRFIGERGRFGAQIRERMQAAEAQTAGNTRLALNIAASYGGRQDIAAAARSLAHDVAEGRIQPDDIDEALFASRVALADLPPPDLFIRTGGDTRISNFLLWQLAYTELWFTDTLWPELDAATLSLALDDFARRERRFGLTGDQVADLETSA</sequence>
<comment type="subunit">
    <text evidence="2">Homodimer.</text>
</comment>
<dbReference type="Gene3D" id="3.40.1180.10">
    <property type="entry name" value="Decaprenyl diphosphate synthase-like"/>
    <property type="match status" value="1"/>
</dbReference>
<dbReference type="InterPro" id="IPR001441">
    <property type="entry name" value="UPP_synth-like"/>
</dbReference>
<keyword evidence="2" id="KW-0479">Metal-binding</keyword>
<feature type="binding site" evidence="2">
    <location>
        <position position="61"/>
    </location>
    <ligand>
        <name>substrate</name>
    </ligand>
</feature>
<comment type="caution">
    <text evidence="3">The sequence shown here is derived from an EMBL/GenBank/DDBJ whole genome shotgun (WGS) entry which is preliminary data.</text>
</comment>
<dbReference type="EMBL" id="JBHRYF010000001">
    <property type="protein sequence ID" value="MFC3659149.1"/>
    <property type="molecule type" value="Genomic_DNA"/>
</dbReference>
<comment type="catalytic activity">
    <reaction evidence="2">
        <text>8 isopentenyl diphosphate + (2E,6E)-farnesyl diphosphate = di-trans,octa-cis-undecaprenyl diphosphate + 8 diphosphate</text>
        <dbReference type="Rhea" id="RHEA:27551"/>
        <dbReference type="ChEBI" id="CHEBI:33019"/>
        <dbReference type="ChEBI" id="CHEBI:58405"/>
        <dbReference type="ChEBI" id="CHEBI:128769"/>
        <dbReference type="ChEBI" id="CHEBI:175763"/>
        <dbReference type="EC" id="2.5.1.31"/>
    </reaction>
</comment>
<feature type="binding site" evidence="2">
    <location>
        <begin position="186"/>
        <end position="188"/>
    </location>
    <ligand>
        <name>substrate</name>
    </ligand>
</feature>
<keyword evidence="2" id="KW-0961">Cell wall biogenesis/degradation</keyword>